<feature type="region of interest" description="Disordered" evidence="1">
    <location>
        <begin position="1"/>
        <end position="41"/>
    </location>
</feature>
<evidence type="ECO:0000256" key="1">
    <source>
        <dbReference type="SAM" id="MobiDB-lite"/>
    </source>
</evidence>
<proteinExistence type="predicted"/>
<organism evidence="2 3">
    <name type="scientific">Streptomyces albus (strain ATCC 21838 / DSM 41398 / FERM P-419 / JCM 4703 / NBRC 107858)</name>
    <dbReference type="NCBI Taxonomy" id="1081613"/>
    <lineage>
        <taxon>Bacteria</taxon>
        <taxon>Bacillati</taxon>
        <taxon>Actinomycetota</taxon>
        <taxon>Actinomycetes</taxon>
        <taxon>Kitasatosporales</taxon>
        <taxon>Streptomycetaceae</taxon>
        <taxon>Streptomyces</taxon>
    </lineage>
</organism>
<dbReference type="KEGG" id="sals:SLNWT_1464"/>
<dbReference type="EMBL" id="CP010519">
    <property type="protein sequence ID" value="AJE81840.1"/>
    <property type="molecule type" value="Genomic_DNA"/>
</dbReference>
<keyword evidence="3" id="KW-1185">Reference proteome</keyword>
<dbReference type="AlphaFoldDB" id="A0A0B5ERF2"/>
<reference evidence="2 3" key="1">
    <citation type="submission" date="2015-01" db="EMBL/GenBank/DDBJ databases">
        <title>Enhanced salinomycin production by adjusting the supply of polyketide extender units in Streptomyce albus DSM 41398.</title>
        <authorList>
            <person name="Lu C."/>
        </authorList>
    </citation>
    <scope>NUCLEOTIDE SEQUENCE [LARGE SCALE GENOMIC DNA]</scope>
    <source>
        <strain evidence="3">ATCC 21838 / DSM 41398 / FERM P-419 / JCM 4703 / NBRC 107858</strain>
    </source>
</reference>
<evidence type="ECO:0000313" key="2">
    <source>
        <dbReference type="EMBL" id="AJE81840.1"/>
    </source>
</evidence>
<dbReference type="Proteomes" id="UP000031523">
    <property type="component" value="Chromosome"/>
</dbReference>
<protein>
    <submittedName>
        <fullName evidence="2">Uncharacterized protein</fullName>
    </submittedName>
</protein>
<gene>
    <name evidence="2" type="ORF">SLNWT_1464</name>
</gene>
<accession>A0A0B5ERF2</accession>
<name>A0A0B5ERF2_STRA4</name>
<evidence type="ECO:0000313" key="3">
    <source>
        <dbReference type="Proteomes" id="UP000031523"/>
    </source>
</evidence>
<sequence>MQKLGECGARGRHRATSLRRGTDSAPASRARCTGGGEGFEPACGRASRVVGRAAAAGHRAPAGRRP</sequence>